<evidence type="ECO:0000256" key="17">
    <source>
        <dbReference type="PIRSR" id="PIRSR000604-1"/>
    </source>
</evidence>
<dbReference type="PANTHER" id="PTHR24418">
    <property type="entry name" value="TYROSINE-PROTEIN KINASE"/>
    <property type="match status" value="1"/>
</dbReference>
<evidence type="ECO:0000256" key="13">
    <source>
        <dbReference type="ARBA" id="ARBA00022999"/>
    </source>
</evidence>
<evidence type="ECO:0000259" key="22">
    <source>
        <dbReference type="PROSITE" id="PS50011"/>
    </source>
</evidence>
<dbReference type="PROSITE" id="PS00109">
    <property type="entry name" value="PROTEIN_KINASE_TYR"/>
    <property type="match status" value="1"/>
</dbReference>
<dbReference type="PROSITE" id="PS50001">
    <property type="entry name" value="SH2"/>
    <property type="match status" value="2"/>
</dbReference>
<evidence type="ECO:0000256" key="2">
    <source>
        <dbReference type="ARBA" id="ARBA00004496"/>
    </source>
</evidence>
<dbReference type="Gene3D" id="3.30.200.20">
    <property type="entry name" value="Phosphorylase Kinase, domain 1"/>
    <property type="match status" value="1"/>
</dbReference>
<dbReference type="Pfam" id="PF07714">
    <property type="entry name" value="PK_Tyr_Ser-Thr"/>
    <property type="match status" value="1"/>
</dbReference>
<dbReference type="CDD" id="cd09938">
    <property type="entry name" value="SH2_N-SH2_Zap70_Syk_like"/>
    <property type="match status" value="1"/>
</dbReference>
<evidence type="ECO:0000256" key="3">
    <source>
        <dbReference type="ARBA" id="ARBA00011903"/>
    </source>
</evidence>
<keyword evidence="4" id="KW-1003">Cell membrane</keyword>
<dbReference type="Gene3D" id="1.10.510.10">
    <property type="entry name" value="Transferase(Phosphotransferase) domain 1"/>
    <property type="match status" value="1"/>
</dbReference>
<dbReference type="GO" id="GO:0035556">
    <property type="term" value="P:intracellular signal transduction"/>
    <property type="evidence" value="ECO:0007669"/>
    <property type="project" value="InterPro"/>
</dbReference>
<name>A0AAD8ZKF9_9TELE</name>
<dbReference type="FunFam" id="1.10.510.10:FF:000216">
    <property type="entry name" value="Tyrosine-protein kinase SYK"/>
    <property type="match status" value="1"/>
</dbReference>
<dbReference type="FunFam" id="3.30.200.20:FF:000185">
    <property type="entry name" value="Tyrosine-protein kinase"/>
    <property type="match status" value="1"/>
</dbReference>
<organism evidence="23 24">
    <name type="scientific">Electrophorus voltai</name>
    <dbReference type="NCBI Taxonomy" id="2609070"/>
    <lineage>
        <taxon>Eukaryota</taxon>
        <taxon>Metazoa</taxon>
        <taxon>Chordata</taxon>
        <taxon>Craniata</taxon>
        <taxon>Vertebrata</taxon>
        <taxon>Euteleostomi</taxon>
        <taxon>Actinopterygii</taxon>
        <taxon>Neopterygii</taxon>
        <taxon>Teleostei</taxon>
        <taxon>Ostariophysi</taxon>
        <taxon>Gymnotiformes</taxon>
        <taxon>Gymnotoidei</taxon>
        <taxon>Gymnotidae</taxon>
        <taxon>Electrophorus</taxon>
    </lineage>
</organism>
<dbReference type="Proteomes" id="UP001239994">
    <property type="component" value="Unassembled WGS sequence"/>
</dbReference>
<evidence type="ECO:0000256" key="16">
    <source>
        <dbReference type="ARBA" id="ARBA00051245"/>
    </source>
</evidence>
<dbReference type="SMART" id="SM00252">
    <property type="entry name" value="SH2"/>
    <property type="match status" value="2"/>
</dbReference>
<evidence type="ECO:0000256" key="7">
    <source>
        <dbReference type="ARBA" id="ARBA00022707"/>
    </source>
</evidence>
<accession>A0AAD8ZKF9</accession>
<dbReference type="SUPFAM" id="SSF56112">
    <property type="entry name" value="Protein kinase-like (PK-like)"/>
    <property type="match status" value="1"/>
</dbReference>
<dbReference type="InterPro" id="IPR001245">
    <property type="entry name" value="Ser-Thr/Tyr_kinase_cat_dom"/>
</dbReference>
<evidence type="ECO:0000256" key="19">
    <source>
        <dbReference type="PROSITE-ProRule" id="PRU00191"/>
    </source>
</evidence>
<keyword evidence="13 19" id="KW-0727">SH2 domain</keyword>
<evidence type="ECO:0000256" key="4">
    <source>
        <dbReference type="ARBA" id="ARBA00022475"/>
    </source>
</evidence>
<evidence type="ECO:0000256" key="11">
    <source>
        <dbReference type="ARBA" id="ARBA00022840"/>
    </source>
</evidence>
<evidence type="ECO:0000256" key="20">
    <source>
        <dbReference type="PROSITE-ProRule" id="PRU10141"/>
    </source>
</evidence>
<comment type="subcellular location">
    <subcellularLocation>
        <location evidence="1">Cell membrane</location>
    </subcellularLocation>
    <subcellularLocation>
        <location evidence="2">Cytoplasm</location>
    </subcellularLocation>
</comment>
<dbReference type="InterPro" id="IPR008266">
    <property type="entry name" value="Tyr_kinase_AS"/>
</dbReference>
<evidence type="ECO:0000256" key="12">
    <source>
        <dbReference type="ARBA" id="ARBA00022859"/>
    </source>
</evidence>
<dbReference type="PROSITE" id="PS00107">
    <property type="entry name" value="PROTEIN_KINASE_ATP"/>
    <property type="match status" value="1"/>
</dbReference>
<feature type="domain" description="Protein kinase" evidence="22">
    <location>
        <begin position="344"/>
        <end position="625"/>
    </location>
</feature>
<dbReference type="GO" id="GO:0004715">
    <property type="term" value="F:non-membrane spanning protein tyrosine kinase activity"/>
    <property type="evidence" value="ECO:0007669"/>
    <property type="project" value="UniProtKB-EC"/>
</dbReference>
<evidence type="ECO:0000256" key="10">
    <source>
        <dbReference type="ARBA" id="ARBA00022777"/>
    </source>
</evidence>
<comment type="caution">
    <text evidence="23">The sequence shown here is derived from an EMBL/GenBank/DDBJ whole genome shotgun (WGS) entry which is preliminary data.</text>
</comment>
<dbReference type="InterPro" id="IPR011009">
    <property type="entry name" value="Kinase-like_dom_sf"/>
</dbReference>
<dbReference type="InterPro" id="IPR035838">
    <property type="entry name" value="SYK/ZAP-70_N_SH2"/>
</dbReference>
<dbReference type="Gene3D" id="3.30.505.10">
    <property type="entry name" value="SH2 domain"/>
    <property type="match status" value="2"/>
</dbReference>
<dbReference type="PROSITE" id="PS50011">
    <property type="entry name" value="PROTEIN_KINASE_DOM"/>
    <property type="match status" value="1"/>
</dbReference>
<proteinExistence type="predicted"/>
<dbReference type="PIRSF" id="PIRSF000604">
    <property type="entry name" value="TyrPK_SYK"/>
    <property type="match status" value="1"/>
</dbReference>
<protein>
    <recommendedName>
        <fullName evidence="3">non-specific protein-tyrosine kinase</fullName>
        <ecNumber evidence="3">2.7.10.2</ecNumber>
    </recommendedName>
</protein>
<dbReference type="InterPro" id="IPR000980">
    <property type="entry name" value="SH2"/>
</dbReference>
<keyword evidence="15" id="KW-0829">Tyrosine-protein kinase</keyword>
<keyword evidence="6" id="KW-0808">Transferase</keyword>
<dbReference type="InterPro" id="IPR000719">
    <property type="entry name" value="Prot_kinase_dom"/>
</dbReference>
<evidence type="ECO:0000256" key="8">
    <source>
        <dbReference type="ARBA" id="ARBA00022737"/>
    </source>
</evidence>
<dbReference type="EC" id="2.7.10.2" evidence="3"/>
<feature type="binding site" evidence="18 20">
    <location>
        <position position="375"/>
    </location>
    <ligand>
        <name>ATP</name>
        <dbReference type="ChEBI" id="CHEBI:30616"/>
    </ligand>
</feature>
<evidence type="ECO:0000256" key="15">
    <source>
        <dbReference type="ARBA" id="ARBA00023137"/>
    </source>
</evidence>
<dbReference type="EMBL" id="JAROKS010000009">
    <property type="protein sequence ID" value="KAK1801044.1"/>
    <property type="molecule type" value="Genomic_DNA"/>
</dbReference>
<dbReference type="InterPro" id="IPR020635">
    <property type="entry name" value="Tyr_kinase_cat_dom"/>
</dbReference>
<dbReference type="FunFam" id="3.30.505.10:FF:000031">
    <property type="entry name" value="Tyrosine-protein kinase"/>
    <property type="match status" value="1"/>
</dbReference>
<keyword evidence="11 18" id="KW-0067">ATP-binding</keyword>
<reference evidence="23" key="1">
    <citation type="submission" date="2023-03" db="EMBL/GenBank/DDBJ databases">
        <title>Electrophorus voltai genome.</title>
        <authorList>
            <person name="Bian C."/>
        </authorList>
    </citation>
    <scope>NUCLEOTIDE SEQUENCE</scope>
    <source>
        <strain evidence="23">CB-2022</strain>
        <tissue evidence="23">Muscle</tissue>
    </source>
</reference>
<dbReference type="InterPro" id="IPR012234">
    <property type="entry name" value="Tyr_kinase_non-rcpt_SYK/ZAP70"/>
</dbReference>
<dbReference type="SUPFAM" id="SSF55550">
    <property type="entry name" value="SH2 domain"/>
    <property type="match status" value="2"/>
</dbReference>
<keyword evidence="7" id="KW-0449">Lipoprotein</keyword>
<dbReference type="InterPro" id="IPR050198">
    <property type="entry name" value="Non-receptor_tyrosine_kinases"/>
</dbReference>
<dbReference type="AlphaFoldDB" id="A0AAD8ZKF9"/>
<comment type="catalytic activity">
    <reaction evidence="16">
        <text>L-tyrosyl-[protein] + ATP = O-phospho-L-tyrosyl-[protein] + ADP + H(+)</text>
        <dbReference type="Rhea" id="RHEA:10596"/>
        <dbReference type="Rhea" id="RHEA-COMP:10136"/>
        <dbReference type="Rhea" id="RHEA-COMP:20101"/>
        <dbReference type="ChEBI" id="CHEBI:15378"/>
        <dbReference type="ChEBI" id="CHEBI:30616"/>
        <dbReference type="ChEBI" id="CHEBI:46858"/>
        <dbReference type="ChEBI" id="CHEBI:61978"/>
        <dbReference type="ChEBI" id="CHEBI:456216"/>
        <dbReference type="EC" id="2.7.10.2"/>
    </reaction>
</comment>
<keyword evidence="10" id="KW-0418">Kinase</keyword>
<dbReference type="GO" id="GO:0005524">
    <property type="term" value="F:ATP binding"/>
    <property type="evidence" value="ECO:0007669"/>
    <property type="project" value="UniProtKB-UniRule"/>
</dbReference>
<gene>
    <name evidence="23" type="ORF">P4O66_022650</name>
</gene>
<keyword evidence="5" id="KW-0963">Cytoplasm</keyword>
<evidence type="ECO:0000256" key="6">
    <source>
        <dbReference type="ARBA" id="ARBA00022679"/>
    </source>
</evidence>
<evidence type="ECO:0000259" key="21">
    <source>
        <dbReference type="PROSITE" id="PS50001"/>
    </source>
</evidence>
<keyword evidence="24" id="KW-1185">Reference proteome</keyword>
<dbReference type="InterPro" id="IPR036860">
    <property type="entry name" value="SH2_dom_sf"/>
</dbReference>
<evidence type="ECO:0000313" key="23">
    <source>
        <dbReference type="EMBL" id="KAK1801044.1"/>
    </source>
</evidence>
<keyword evidence="12" id="KW-0391">Immunity</keyword>
<keyword evidence="7" id="KW-0519">Myristate</keyword>
<evidence type="ECO:0000256" key="1">
    <source>
        <dbReference type="ARBA" id="ARBA00004236"/>
    </source>
</evidence>
<dbReference type="GO" id="GO:0002376">
    <property type="term" value="P:immune system process"/>
    <property type="evidence" value="ECO:0007669"/>
    <property type="project" value="UniProtKB-KW"/>
</dbReference>
<dbReference type="GO" id="GO:0005737">
    <property type="term" value="C:cytoplasm"/>
    <property type="evidence" value="ECO:0007669"/>
    <property type="project" value="UniProtKB-SubCell"/>
</dbReference>
<dbReference type="Gene3D" id="1.10.930.10">
    <property type="entry name" value="Syk Kinase, Chain A, domain 2"/>
    <property type="match status" value="1"/>
</dbReference>
<evidence type="ECO:0000256" key="18">
    <source>
        <dbReference type="PIRSR" id="PIRSR000604-2"/>
    </source>
</evidence>
<dbReference type="InterPro" id="IPR023420">
    <property type="entry name" value="Kinase_SYK/ZAP-70_inter-SH2_sf"/>
</dbReference>
<dbReference type="PRINTS" id="PR00109">
    <property type="entry name" value="TYRKINASE"/>
</dbReference>
<sequence length="645" mass="73646">MIEPATELPFFYGSISRSEAEQHLKLAGMSDGLFLLRQCLRSLGGYVLSLVWNLEFYHYPVEKQLNGTYCISGGKPHCGPAELCEFYSKDADGLVCTLRKPCLRPADQAVKSGVFDSLRDNMLREYVRHTWNLEGEAMEQAIISQAPQLEKLIATTAHEKMPWYHGKISRTEGERRLYSASQPDGKFLVRERDESGTFALSVMYGKTAYHYRILHDKSGKYSMPEGTKFDTVWQVCFHIYIYSSGAISCKYQKHLSGVVCLTINRISKLDCIWVLCNHPFSRLQRARGNGYTPPPEVPGACKTLTSLPAGRQTLPMDSDEFVSPYADPKELQEKTLFIKREKLMVDEVELGSGNFGSVKKGVYKMKSKHIDVAIKVLKSENEKAVRDEMMREADIMHQLDNPYIVRMIGLCQAEALMLVMEMAPAGPLNKFLSSKKDQVAVENVVELMHQVSLGMKYLEEKNFVHRDLAARNVLLVNQHYAKISDFGLSKALGADDNYYKARTLGKWPLKWYAPECINFHKFSSKGDVWSFGITMWEAFSYGGKPYKKMKGPEVISFLQAGNRMDRPASCPEPIYELMKDCWTYKCVNFTSFTNVLQRKVPVMVSNQYEERPSFVQVEERMRTYYYSTSKKVSTETKEDEEKPAD</sequence>
<keyword evidence="9 18" id="KW-0547">Nucleotide-binding</keyword>
<evidence type="ECO:0000256" key="14">
    <source>
        <dbReference type="ARBA" id="ARBA00023136"/>
    </source>
</evidence>
<dbReference type="GO" id="GO:0005886">
    <property type="term" value="C:plasma membrane"/>
    <property type="evidence" value="ECO:0007669"/>
    <property type="project" value="UniProtKB-SubCell"/>
</dbReference>
<evidence type="ECO:0000313" key="24">
    <source>
        <dbReference type="Proteomes" id="UP001239994"/>
    </source>
</evidence>
<keyword evidence="14" id="KW-0472">Membrane</keyword>
<dbReference type="PRINTS" id="PR00401">
    <property type="entry name" value="SH2DOMAIN"/>
</dbReference>
<dbReference type="Pfam" id="PF00017">
    <property type="entry name" value="SH2"/>
    <property type="match status" value="2"/>
</dbReference>
<feature type="binding site" evidence="18">
    <location>
        <begin position="350"/>
        <end position="358"/>
    </location>
    <ligand>
        <name>ATP</name>
        <dbReference type="ChEBI" id="CHEBI:30616"/>
    </ligand>
</feature>
<evidence type="ECO:0000256" key="9">
    <source>
        <dbReference type="ARBA" id="ARBA00022741"/>
    </source>
</evidence>
<feature type="domain" description="SH2" evidence="21">
    <location>
        <begin position="10"/>
        <end position="102"/>
    </location>
</feature>
<evidence type="ECO:0000256" key="5">
    <source>
        <dbReference type="ARBA" id="ARBA00022490"/>
    </source>
</evidence>
<dbReference type="InterPro" id="IPR017441">
    <property type="entry name" value="Protein_kinase_ATP_BS"/>
</dbReference>
<dbReference type="FunFam" id="1.10.930.10:FF:000001">
    <property type="entry name" value="Tyrosine-protein kinase"/>
    <property type="match status" value="1"/>
</dbReference>
<feature type="domain" description="SH2" evidence="21">
    <location>
        <begin position="163"/>
        <end position="255"/>
    </location>
</feature>
<keyword evidence="8" id="KW-0677">Repeat</keyword>
<feature type="active site" description="Proton acceptor" evidence="17">
    <location>
        <position position="467"/>
    </location>
</feature>
<dbReference type="SMART" id="SM00219">
    <property type="entry name" value="TyrKc"/>
    <property type="match status" value="1"/>
</dbReference>